<dbReference type="SMART" id="SM00475">
    <property type="entry name" value="53EXOc"/>
    <property type="match status" value="1"/>
</dbReference>
<dbReference type="SUPFAM" id="SSF47807">
    <property type="entry name" value="5' to 3' exonuclease, C-terminal subdomain"/>
    <property type="match status" value="1"/>
</dbReference>
<organism evidence="5 6">
    <name type="scientific">Motiliproteus coralliicola</name>
    <dbReference type="NCBI Taxonomy" id="2283196"/>
    <lineage>
        <taxon>Bacteria</taxon>
        <taxon>Pseudomonadati</taxon>
        <taxon>Pseudomonadota</taxon>
        <taxon>Gammaproteobacteria</taxon>
        <taxon>Oceanospirillales</taxon>
        <taxon>Oceanospirillaceae</taxon>
        <taxon>Motiliproteus</taxon>
    </lineage>
</organism>
<dbReference type="RefSeq" id="WP_114694863.1">
    <property type="nucleotide sequence ID" value="NZ_QQOH01000001.1"/>
</dbReference>
<evidence type="ECO:0000256" key="2">
    <source>
        <dbReference type="ARBA" id="ARBA00022801"/>
    </source>
</evidence>
<dbReference type="Pfam" id="PF01367">
    <property type="entry name" value="5_3_exonuc"/>
    <property type="match status" value="1"/>
</dbReference>
<dbReference type="GO" id="GO:0003677">
    <property type="term" value="F:DNA binding"/>
    <property type="evidence" value="ECO:0007669"/>
    <property type="project" value="UniProtKB-KW"/>
</dbReference>
<evidence type="ECO:0000313" key="6">
    <source>
        <dbReference type="Proteomes" id="UP000253769"/>
    </source>
</evidence>
<keyword evidence="6" id="KW-1185">Reference proteome</keyword>
<dbReference type="GO" id="GO:0017108">
    <property type="term" value="F:5'-flap endonuclease activity"/>
    <property type="evidence" value="ECO:0007669"/>
    <property type="project" value="InterPro"/>
</dbReference>
<protein>
    <submittedName>
        <fullName evidence="5">Flap endonuclease Xni</fullName>
    </submittedName>
</protein>
<name>A0A369WT45_9GAMM</name>
<dbReference type="InterPro" id="IPR002421">
    <property type="entry name" value="5-3_exonuclease"/>
</dbReference>
<dbReference type="NCBIfam" id="NF007017">
    <property type="entry name" value="PRK09482.1"/>
    <property type="match status" value="1"/>
</dbReference>
<dbReference type="Pfam" id="PF02739">
    <property type="entry name" value="5_3_exonuc_N"/>
    <property type="match status" value="1"/>
</dbReference>
<evidence type="ECO:0000256" key="1">
    <source>
        <dbReference type="ARBA" id="ARBA00022722"/>
    </source>
</evidence>
<proteinExistence type="predicted"/>
<evidence type="ECO:0000256" key="3">
    <source>
        <dbReference type="ARBA" id="ARBA00023125"/>
    </source>
</evidence>
<dbReference type="SUPFAM" id="SSF88723">
    <property type="entry name" value="PIN domain-like"/>
    <property type="match status" value="1"/>
</dbReference>
<dbReference type="EMBL" id="QQOH01000001">
    <property type="protein sequence ID" value="RDE25268.1"/>
    <property type="molecule type" value="Genomic_DNA"/>
</dbReference>
<dbReference type="InterPro" id="IPR020045">
    <property type="entry name" value="DNA_polI_H3TH"/>
</dbReference>
<evidence type="ECO:0000313" key="5">
    <source>
        <dbReference type="EMBL" id="RDE25268.1"/>
    </source>
</evidence>
<dbReference type="PANTHER" id="PTHR42646:SF2">
    <property type="entry name" value="5'-3' EXONUCLEASE FAMILY PROTEIN"/>
    <property type="match status" value="1"/>
</dbReference>
<dbReference type="OrthoDB" id="9806424at2"/>
<dbReference type="PANTHER" id="PTHR42646">
    <property type="entry name" value="FLAP ENDONUCLEASE XNI"/>
    <property type="match status" value="1"/>
</dbReference>
<dbReference type="CDD" id="cd09859">
    <property type="entry name" value="PIN_53EXO"/>
    <property type="match status" value="1"/>
</dbReference>
<keyword evidence="1" id="KW-0540">Nuclease</keyword>
<keyword evidence="3" id="KW-0238">DNA-binding</keyword>
<keyword evidence="2" id="KW-0378">Hydrolase</keyword>
<dbReference type="AlphaFoldDB" id="A0A369WT45"/>
<dbReference type="InterPro" id="IPR038969">
    <property type="entry name" value="FEN"/>
</dbReference>
<gene>
    <name evidence="5" type="ORF">DV711_06875</name>
</gene>
<dbReference type="InterPro" id="IPR020046">
    <property type="entry name" value="5-3_exonucl_a-hlix_arch_N"/>
</dbReference>
<comment type="caution">
    <text evidence="5">The sequence shown here is derived from an EMBL/GenBank/DDBJ whole genome shotgun (WGS) entry which is preliminary data.</text>
</comment>
<dbReference type="InterPro" id="IPR029060">
    <property type="entry name" value="PIN-like_dom_sf"/>
</dbReference>
<dbReference type="InterPro" id="IPR008918">
    <property type="entry name" value="HhH2"/>
</dbReference>
<dbReference type="GO" id="GO:0008409">
    <property type="term" value="F:5'-3' exonuclease activity"/>
    <property type="evidence" value="ECO:0007669"/>
    <property type="project" value="InterPro"/>
</dbReference>
<dbReference type="GO" id="GO:0033567">
    <property type="term" value="P:DNA replication, Okazaki fragment processing"/>
    <property type="evidence" value="ECO:0007669"/>
    <property type="project" value="InterPro"/>
</dbReference>
<dbReference type="Gene3D" id="3.40.50.1010">
    <property type="entry name" value="5'-nuclease"/>
    <property type="match status" value="1"/>
</dbReference>
<dbReference type="Proteomes" id="UP000253769">
    <property type="component" value="Unassembled WGS sequence"/>
</dbReference>
<dbReference type="InterPro" id="IPR036279">
    <property type="entry name" value="5-3_exonuclease_C_sf"/>
</dbReference>
<reference evidence="5 6" key="1">
    <citation type="submission" date="2018-07" db="EMBL/GenBank/DDBJ databases">
        <title>Motiliproteus coralliicola sp. nov., a bacterium isolated from Coral.</title>
        <authorList>
            <person name="Wang G."/>
        </authorList>
    </citation>
    <scope>NUCLEOTIDE SEQUENCE [LARGE SCALE GENOMIC DNA]</scope>
    <source>
        <strain evidence="5 6">C34</strain>
    </source>
</reference>
<dbReference type="Gene3D" id="1.10.150.20">
    <property type="entry name" value="5' to 3' exonuclease, C-terminal subdomain"/>
    <property type="match status" value="1"/>
</dbReference>
<dbReference type="FunFam" id="1.10.150.20:FF:000003">
    <property type="entry name" value="DNA polymerase I"/>
    <property type="match status" value="1"/>
</dbReference>
<dbReference type="CDD" id="cd09898">
    <property type="entry name" value="H3TH_53EXO"/>
    <property type="match status" value="1"/>
</dbReference>
<feature type="domain" description="5'-3' exonuclease" evidence="4">
    <location>
        <begin position="3"/>
        <end position="258"/>
    </location>
</feature>
<keyword evidence="5" id="KW-0255">Endonuclease</keyword>
<sequence>MAIKLLLIDAMNLIRRVHAAVPGEGDDAIEAALTTSGQIVGRLLSRFEPTHGVCAFDGWQKSWRHLAYPDYKAGRKPMPDSLRDNLDRFQQLFRYKGLTSLTYPHYEADDVLTTLAAKTLQAGGEVVLVSTDKGFAQLLASDPQGLVLWDHFAKQKIDRDFIQQRFQVQPGQLCDYLALCGDNTNRIRGVDGIGAKGAAQLLSQWQDLEALFAALEQLPTRYRNKLEGRWAQVEQARRLVALRSDLELDCSLKEFRLGAEAAKPMIKNA</sequence>
<dbReference type="SMART" id="SM00279">
    <property type="entry name" value="HhH2"/>
    <property type="match status" value="1"/>
</dbReference>
<accession>A0A369WT45</accession>
<evidence type="ECO:0000259" key="4">
    <source>
        <dbReference type="SMART" id="SM00475"/>
    </source>
</evidence>